<dbReference type="AlphaFoldDB" id="A0A2R4WXS4"/>
<dbReference type="KEGG" id="harc:HARCEL1_00700"/>
<evidence type="ECO:0000313" key="3">
    <source>
        <dbReference type="Proteomes" id="UP000244727"/>
    </source>
</evidence>
<dbReference type="GeneID" id="36510981"/>
<name>A0A2R4WXS4_9EURY</name>
<accession>A0A2R4WXS4</accession>
<evidence type="ECO:0000256" key="1">
    <source>
        <dbReference type="SAM" id="MobiDB-lite"/>
    </source>
</evidence>
<dbReference type="Pfam" id="PF24033">
    <property type="entry name" value="DUF7342"/>
    <property type="match status" value="1"/>
</dbReference>
<dbReference type="InterPro" id="IPR055766">
    <property type="entry name" value="DUF7342"/>
</dbReference>
<keyword evidence="3" id="KW-1185">Reference proteome</keyword>
<evidence type="ECO:0000313" key="2">
    <source>
        <dbReference type="EMBL" id="AWB26343.1"/>
    </source>
</evidence>
<gene>
    <name evidence="2" type="ORF">HARCEL1_00700</name>
</gene>
<protein>
    <recommendedName>
        <fullName evidence="4">Sugar-specific transcriptional regulator TrmB</fullName>
    </recommendedName>
</protein>
<sequence length="189" mass="21357">MDDPEQRASAEERADPPDFGALVPLDEVVRGDRTRDDFYEAVLALDSPATASEVAGRAGHGVDAAREYLDWFERMGIATRVTESPATYERNQAYLNWRRVQRLREEYPRERLVELLQTESDRIETFRSEFDARSPDAVSITAVAESTDRTVEDVWERVSAWRTARRRVALLERALASGADDAADQPSPA</sequence>
<organism evidence="2 3">
    <name type="scientific">Halococcoides cellulosivorans</name>
    <dbReference type="NCBI Taxonomy" id="1679096"/>
    <lineage>
        <taxon>Archaea</taxon>
        <taxon>Methanobacteriati</taxon>
        <taxon>Methanobacteriota</taxon>
        <taxon>Stenosarchaea group</taxon>
        <taxon>Halobacteria</taxon>
        <taxon>Halobacteriales</taxon>
        <taxon>Haloarculaceae</taxon>
        <taxon>Halococcoides</taxon>
    </lineage>
</organism>
<dbReference type="Proteomes" id="UP000244727">
    <property type="component" value="Chromosome"/>
</dbReference>
<feature type="compositionally biased region" description="Basic and acidic residues" evidence="1">
    <location>
        <begin position="1"/>
        <end position="16"/>
    </location>
</feature>
<feature type="region of interest" description="Disordered" evidence="1">
    <location>
        <begin position="1"/>
        <end position="26"/>
    </location>
</feature>
<evidence type="ECO:0008006" key="4">
    <source>
        <dbReference type="Google" id="ProtNLM"/>
    </source>
</evidence>
<proteinExistence type="predicted"/>
<dbReference type="EMBL" id="CP028858">
    <property type="protein sequence ID" value="AWB26343.1"/>
    <property type="molecule type" value="Genomic_DNA"/>
</dbReference>
<dbReference type="RefSeq" id="WP_108380712.1">
    <property type="nucleotide sequence ID" value="NZ_CP028858.1"/>
</dbReference>
<reference evidence="2 3" key="1">
    <citation type="submission" date="2018-04" db="EMBL/GenBank/DDBJ databases">
        <title>Halococcoides cellulosivorans gen. nov., sp. nov., an extremely halophilic cellulose-utilizing haloarchaeon from hypersaline lakes.</title>
        <authorList>
            <person name="Sorokin D.Y."/>
            <person name="Toshchakov S.V."/>
            <person name="Samarov N.I."/>
            <person name="Korzhenkov A."/>
            <person name="Kublanov I.V."/>
        </authorList>
    </citation>
    <scope>NUCLEOTIDE SEQUENCE [LARGE SCALE GENOMIC DNA]</scope>
    <source>
        <strain evidence="2 3">HArcel1</strain>
    </source>
</reference>